<dbReference type="EMBL" id="CM000851">
    <property type="protein sequence ID" value="KRG98979.1"/>
    <property type="molecule type" value="Genomic_DNA"/>
</dbReference>
<keyword evidence="4" id="KW-1185">Reference proteome</keyword>
<name>K7MRB4_SOYBN</name>
<feature type="transmembrane region" description="Helical" evidence="1">
    <location>
        <begin position="57"/>
        <end position="75"/>
    </location>
</feature>
<keyword evidence="1" id="KW-0812">Transmembrane</keyword>
<dbReference type="Gramene" id="KRG98979">
    <property type="protein sequence ID" value="KRG98979"/>
    <property type="gene ID" value="GLYMA_18G111500"/>
</dbReference>
<reference evidence="3" key="2">
    <citation type="submission" date="2018-02" db="UniProtKB">
        <authorList>
            <consortium name="EnsemblPlants"/>
        </authorList>
    </citation>
    <scope>IDENTIFICATION</scope>
    <source>
        <strain evidence="3">Williams 82</strain>
    </source>
</reference>
<accession>K7MRB4</accession>
<proteinExistence type="predicted"/>
<evidence type="ECO:0000313" key="2">
    <source>
        <dbReference type="EMBL" id="KRG98979.1"/>
    </source>
</evidence>
<dbReference type="Proteomes" id="UP000008827">
    <property type="component" value="Chromosome 18"/>
</dbReference>
<dbReference type="EnsemblPlants" id="KRG98979">
    <property type="protein sequence ID" value="KRG98979"/>
    <property type="gene ID" value="GLYMA_18G111500"/>
</dbReference>
<protein>
    <submittedName>
        <fullName evidence="2 3">Uncharacterized protein</fullName>
    </submittedName>
</protein>
<organism evidence="2">
    <name type="scientific">Glycine max</name>
    <name type="common">Soybean</name>
    <name type="synonym">Glycine hispida</name>
    <dbReference type="NCBI Taxonomy" id="3847"/>
    <lineage>
        <taxon>Eukaryota</taxon>
        <taxon>Viridiplantae</taxon>
        <taxon>Streptophyta</taxon>
        <taxon>Embryophyta</taxon>
        <taxon>Tracheophyta</taxon>
        <taxon>Spermatophyta</taxon>
        <taxon>Magnoliopsida</taxon>
        <taxon>eudicotyledons</taxon>
        <taxon>Gunneridae</taxon>
        <taxon>Pentapetalae</taxon>
        <taxon>rosids</taxon>
        <taxon>fabids</taxon>
        <taxon>Fabales</taxon>
        <taxon>Fabaceae</taxon>
        <taxon>Papilionoideae</taxon>
        <taxon>50 kb inversion clade</taxon>
        <taxon>NPAAA clade</taxon>
        <taxon>indigoferoid/millettioid clade</taxon>
        <taxon>Phaseoleae</taxon>
        <taxon>Glycine</taxon>
        <taxon>Glycine subgen. Soja</taxon>
    </lineage>
</organism>
<sequence length="102" mass="11715">MVEPSDNHHEAEGYLRSGGAWRERVGEREQQGERGRIFRLKTTYEKHHRMSNEETPLFLFCSGCVLLSTCFFLLFPSPLPAFSCLTLSPPQFSLPLFHTLIS</sequence>
<dbReference type="InParanoid" id="K7MRB4"/>
<keyword evidence="1" id="KW-0472">Membrane</keyword>
<keyword evidence="1" id="KW-1133">Transmembrane helix</keyword>
<dbReference type="HOGENOM" id="CLU_2282525_0_0_1"/>
<evidence type="ECO:0000256" key="1">
    <source>
        <dbReference type="SAM" id="Phobius"/>
    </source>
</evidence>
<gene>
    <name evidence="2" type="ORF">GLYMA_18G111500</name>
</gene>
<reference evidence="2 3" key="1">
    <citation type="journal article" date="2010" name="Nature">
        <title>Genome sequence of the palaeopolyploid soybean.</title>
        <authorList>
            <person name="Schmutz J."/>
            <person name="Cannon S.B."/>
            <person name="Schlueter J."/>
            <person name="Ma J."/>
            <person name="Mitros T."/>
            <person name="Nelson W."/>
            <person name="Hyten D.L."/>
            <person name="Song Q."/>
            <person name="Thelen J.J."/>
            <person name="Cheng J."/>
            <person name="Xu D."/>
            <person name="Hellsten U."/>
            <person name="May G.D."/>
            <person name="Yu Y."/>
            <person name="Sakurai T."/>
            <person name="Umezawa T."/>
            <person name="Bhattacharyya M.K."/>
            <person name="Sandhu D."/>
            <person name="Valliyodan B."/>
            <person name="Lindquist E."/>
            <person name="Peto M."/>
            <person name="Grant D."/>
            <person name="Shu S."/>
            <person name="Goodstein D."/>
            <person name="Barry K."/>
            <person name="Futrell-Griggs M."/>
            <person name="Abernathy B."/>
            <person name="Du J."/>
            <person name="Tian Z."/>
            <person name="Zhu L."/>
            <person name="Gill N."/>
            <person name="Joshi T."/>
            <person name="Libault M."/>
            <person name="Sethuraman A."/>
            <person name="Zhang X.-C."/>
            <person name="Shinozaki K."/>
            <person name="Nguyen H.T."/>
            <person name="Wing R.A."/>
            <person name="Cregan P."/>
            <person name="Specht J."/>
            <person name="Grimwood J."/>
            <person name="Rokhsar D."/>
            <person name="Stacey G."/>
            <person name="Shoemaker R.C."/>
            <person name="Jackson S.A."/>
        </authorList>
    </citation>
    <scope>NUCLEOTIDE SEQUENCE</scope>
    <source>
        <strain evidence="3">cv. Williams 82</strain>
        <tissue evidence="2">Callus</tissue>
    </source>
</reference>
<evidence type="ECO:0000313" key="4">
    <source>
        <dbReference type="Proteomes" id="UP000008827"/>
    </source>
</evidence>
<evidence type="ECO:0000313" key="3">
    <source>
        <dbReference type="EnsemblPlants" id="KRG98979"/>
    </source>
</evidence>
<dbReference type="AlphaFoldDB" id="K7MRB4"/>
<reference evidence="2" key="3">
    <citation type="submission" date="2018-07" db="EMBL/GenBank/DDBJ databases">
        <title>WGS assembly of Glycine max.</title>
        <authorList>
            <person name="Schmutz J."/>
            <person name="Cannon S."/>
            <person name="Schlueter J."/>
            <person name="Ma J."/>
            <person name="Mitros T."/>
            <person name="Nelson W."/>
            <person name="Hyten D."/>
            <person name="Song Q."/>
            <person name="Thelen J."/>
            <person name="Cheng J."/>
            <person name="Xu D."/>
            <person name="Hellsten U."/>
            <person name="May G."/>
            <person name="Yu Y."/>
            <person name="Sakurai T."/>
            <person name="Umezawa T."/>
            <person name="Bhattacharyya M."/>
            <person name="Sandhu D."/>
            <person name="Valliyodan B."/>
            <person name="Lindquist E."/>
            <person name="Peto M."/>
            <person name="Grant D."/>
            <person name="Shu S."/>
            <person name="Goodstein D."/>
            <person name="Barry K."/>
            <person name="Futrell-Griggs M."/>
            <person name="Abernathy B."/>
            <person name="Du J."/>
            <person name="Tian Z."/>
            <person name="Zhu L."/>
            <person name="Gill N."/>
            <person name="Joshi T."/>
            <person name="Libault M."/>
            <person name="Sethuraman A."/>
            <person name="Zhang X."/>
            <person name="Shinozaki K."/>
            <person name="Nguyen H."/>
            <person name="Wing R."/>
            <person name="Cregan P."/>
            <person name="Specht J."/>
            <person name="Grimwood J."/>
            <person name="Rokhsar D."/>
            <person name="Stacey G."/>
            <person name="Shoemaker R."/>
            <person name="Jackson S."/>
        </authorList>
    </citation>
    <scope>NUCLEOTIDE SEQUENCE</scope>
    <source>
        <tissue evidence="2">Callus</tissue>
    </source>
</reference>
<dbReference type="PaxDb" id="3847-GLYMA18G13665.1"/>